<dbReference type="RefSeq" id="WP_344412809.1">
    <property type="nucleotide sequence ID" value="NZ_BAAANN010000002.1"/>
</dbReference>
<keyword evidence="1" id="KW-0472">Membrane</keyword>
<gene>
    <name evidence="2" type="ORF">GCM10009754_04610</name>
</gene>
<comment type="caution">
    <text evidence="2">The sequence shown here is derived from an EMBL/GenBank/DDBJ whole genome shotgun (WGS) entry which is preliminary data.</text>
</comment>
<keyword evidence="1" id="KW-0812">Transmembrane</keyword>
<proteinExistence type="predicted"/>
<sequence length="85" mass="9515">MTTPTDEPGFLLRMIFDKLDGIDRKLDGHAEDLASQRVEISNLRSRLDSIENDTRAKDSARRALWTAVLTALVSAALTIAQLVYR</sequence>
<dbReference type="EMBL" id="BAAANN010000002">
    <property type="protein sequence ID" value="GAA1940463.1"/>
    <property type="molecule type" value="Genomic_DNA"/>
</dbReference>
<feature type="transmembrane region" description="Helical" evidence="1">
    <location>
        <begin position="63"/>
        <end position="84"/>
    </location>
</feature>
<evidence type="ECO:0008006" key="4">
    <source>
        <dbReference type="Google" id="ProtNLM"/>
    </source>
</evidence>
<organism evidence="2 3">
    <name type="scientific">Amycolatopsis minnesotensis</name>
    <dbReference type="NCBI Taxonomy" id="337894"/>
    <lineage>
        <taxon>Bacteria</taxon>
        <taxon>Bacillati</taxon>
        <taxon>Actinomycetota</taxon>
        <taxon>Actinomycetes</taxon>
        <taxon>Pseudonocardiales</taxon>
        <taxon>Pseudonocardiaceae</taxon>
        <taxon>Amycolatopsis</taxon>
    </lineage>
</organism>
<evidence type="ECO:0000313" key="3">
    <source>
        <dbReference type="Proteomes" id="UP001501116"/>
    </source>
</evidence>
<dbReference type="Proteomes" id="UP001501116">
    <property type="component" value="Unassembled WGS sequence"/>
</dbReference>
<reference evidence="3" key="1">
    <citation type="journal article" date="2019" name="Int. J. Syst. Evol. Microbiol.">
        <title>The Global Catalogue of Microorganisms (GCM) 10K type strain sequencing project: providing services to taxonomists for standard genome sequencing and annotation.</title>
        <authorList>
            <consortium name="The Broad Institute Genomics Platform"/>
            <consortium name="The Broad Institute Genome Sequencing Center for Infectious Disease"/>
            <person name="Wu L."/>
            <person name="Ma J."/>
        </authorList>
    </citation>
    <scope>NUCLEOTIDE SEQUENCE [LARGE SCALE GENOMIC DNA]</scope>
    <source>
        <strain evidence="3">JCM 14545</strain>
    </source>
</reference>
<name>A0ABP5BCK5_9PSEU</name>
<evidence type="ECO:0000256" key="1">
    <source>
        <dbReference type="SAM" id="Phobius"/>
    </source>
</evidence>
<keyword evidence="3" id="KW-1185">Reference proteome</keyword>
<protein>
    <recommendedName>
        <fullName evidence="4">Hemolysin XhlA</fullName>
    </recommendedName>
</protein>
<accession>A0ABP5BCK5</accession>
<evidence type="ECO:0000313" key="2">
    <source>
        <dbReference type="EMBL" id="GAA1940463.1"/>
    </source>
</evidence>
<keyword evidence="1" id="KW-1133">Transmembrane helix</keyword>